<reference evidence="1 2" key="1">
    <citation type="submission" date="2023-09" db="EMBL/GenBank/DDBJ databases">
        <title>Genome completion map analysis of the actinomycetes C11-1.</title>
        <authorList>
            <person name="Qin P."/>
            <person name="Guan P."/>
        </authorList>
    </citation>
    <scope>NUCLEOTIDE SEQUENCE [LARGE SCALE GENOMIC DNA]</scope>
    <source>
        <strain evidence="1 2">C11-1</strain>
    </source>
</reference>
<keyword evidence="2" id="KW-1185">Reference proteome</keyword>
<evidence type="ECO:0000313" key="2">
    <source>
        <dbReference type="Proteomes" id="UP001303236"/>
    </source>
</evidence>
<evidence type="ECO:0000313" key="1">
    <source>
        <dbReference type="EMBL" id="WNF28031.1"/>
    </source>
</evidence>
<protein>
    <submittedName>
        <fullName evidence="1">NADH oxidase</fullName>
    </submittedName>
</protein>
<dbReference type="Proteomes" id="UP001303236">
    <property type="component" value="Chromosome"/>
</dbReference>
<dbReference type="EMBL" id="CP134500">
    <property type="protein sequence ID" value="WNF28031.1"/>
    <property type="molecule type" value="Genomic_DNA"/>
</dbReference>
<organism evidence="1 2">
    <name type="scientific">Streptomyces durocortorensis</name>
    <dbReference type="NCBI Taxonomy" id="2811104"/>
    <lineage>
        <taxon>Bacteria</taxon>
        <taxon>Bacillati</taxon>
        <taxon>Actinomycetota</taxon>
        <taxon>Actinomycetes</taxon>
        <taxon>Kitasatosporales</taxon>
        <taxon>Streptomycetaceae</taxon>
        <taxon>Streptomyces</taxon>
    </lineage>
</organism>
<proteinExistence type="predicted"/>
<accession>A0ABY9VVR4</accession>
<gene>
    <name evidence="1" type="ORF">RI138_14995</name>
</gene>
<name>A0ABY9VVR4_9ACTN</name>
<sequence length="208" mass="22157">MSITAGQRTVHLWALREDVVLEPGEHTDQLVLTGPWGTERIESPGPVEREALRRMELGPVLLANLEAGTERTESRVGTYLVLLPLLTRLSHLLVRTLGLDDLGGPLLSVSPVSRAAPLALMRLSAGRPVRLPAGVSLSLCAKGFALESSESAYRVVLHRPEAVWVVAMLAWPISPADASAALPLPDAVTKSILDYLAAAGMASPVEVP</sequence>